<evidence type="ECO:0000313" key="8">
    <source>
        <dbReference type="RefSeq" id="XP_018027880.1"/>
    </source>
</evidence>
<dbReference type="RefSeq" id="XP_018027879.1">
    <property type="nucleotide sequence ID" value="XM_018172390.2"/>
</dbReference>
<evidence type="ECO:0000256" key="4">
    <source>
        <dbReference type="SAM" id="SignalP"/>
    </source>
</evidence>
<dbReference type="GO" id="GO:0045087">
    <property type="term" value="P:innate immune response"/>
    <property type="evidence" value="ECO:0007669"/>
    <property type="project" value="TreeGrafter"/>
</dbReference>
<organism evidence="6 7">
    <name type="scientific">Hyalella azteca</name>
    <name type="common">Amphipod</name>
    <dbReference type="NCBI Taxonomy" id="294128"/>
    <lineage>
        <taxon>Eukaryota</taxon>
        <taxon>Metazoa</taxon>
        <taxon>Ecdysozoa</taxon>
        <taxon>Arthropoda</taxon>
        <taxon>Crustacea</taxon>
        <taxon>Multicrustacea</taxon>
        <taxon>Malacostraca</taxon>
        <taxon>Eumalacostraca</taxon>
        <taxon>Peracarida</taxon>
        <taxon>Amphipoda</taxon>
        <taxon>Senticaudata</taxon>
        <taxon>Talitrida</taxon>
        <taxon>Talitroidea</taxon>
        <taxon>Hyalellidae</taxon>
        <taxon>Hyalella</taxon>
    </lineage>
</organism>
<keyword evidence="2" id="KW-1015">Disulfide bond</keyword>
<dbReference type="GO" id="GO:0008083">
    <property type="term" value="F:growth factor activity"/>
    <property type="evidence" value="ECO:0007669"/>
    <property type="project" value="TreeGrafter"/>
</dbReference>
<dbReference type="GO" id="GO:0021556">
    <property type="term" value="P:central nervous system formation"/>
    <property type="evidence" value="ECO:0007669"/>
    <property type="project" value="TreeGrafter"/>
</dbReference>
<keyword evidence="1 4" id="KW-0732">Signal</keyword>
<evidence type="ECO:0000313" key="7">
    <source>
        <dbReference type="RefSeq" id="XP_018027879.1"/>
    </source>
</evidence>
<evidence type="ECO:0000256" key="2">
    <source>
        <dbReference type="ARBA" id="ARBA00023157"/>
    </source>
</evidence>
<dbReference type="GO" id="GO:0005615">
    <property type="term" value="C:extracellular space"/>
    <property type="evidence" value="ECO:0007669"/>
    <property type="project" value="UniProtKB-ARBA"/>
</dbReference>
<dbReference type="InterPro" id="IPR052444">
    <property type="entry name" value="Spz/Toll_ligand-like"/>
</dbReference>
<keyword evidence="3" id="KW-0325">Glycoprotein</keyword>
<evidence type="ECO:0000313" key="9">
    <source>
        <dbReference type="RefSeq" id="XP_018027881.1"/>
    </source>
</evidence>
<feature type="signal peptide" evidence="4">
    <location>
        <begin position="1"/>
        <end position="20"/>
    </location>
</feature>
<proteinExistence type="predicted"/>
<dbReference type="AlphaFoldDB" id="A0A8B7PNU9"/>
<dbReference type="OMA" id="CRQKYVQ"/>
<dbReference type="Pfam" id="PF16077">
    <property type="entry name" value="Spaetzle"/>
    <property type="match status" value="1"/>
</dbReference>
<evidence type="ECO:0000256" key="1">
    <source>
        <dbReference type="ARBA" id="ARBA00022729"/>
    </source>
</evidence>
<dbReference type="RefSeq" id="XP_018027880.1">
    <property type="nucleotide sequence ID" value="XM_018172391.2"/>
</dbReference>
<sequence length="322" mass="36173">MTPYHILFLVLCFLRCVVLASYPPAGVTSYSSAAGTSYPPARGMSYAPASSPPQRYGQVKKSEKFMPAEHGETPTCVKDARLTFCTDPDDYPRDRIRYLLEQNMFDISSVLMDETRDTYTFEAMDPPSLYEPPHGYLPPPPMVGYSNASSAYVDPKAYRHRSTKILGPYYRAGSSSFPTYLRASPTFLSYPSKDPVKAHAWWLKTSNAGMRYRRQVVSDEGDTMDLCPSRANYIMPKAAQSISGDWMFLVNLEENPRYTQLVRSETCLRNQCSGACQVPPGAVAVCQQQFAQKRLVALDGTGEQLSQNIFWFPSCCVCKIRR</sequence>
<dbReference type="GeneID" id="108683104"/>
<dbReference type="KEGG" id="hazt:108683104"/>
<dbReference type="GO" id="GO:0005121">
    <property type="term" value="F:Toll binding"/>
    <property type="evidence" value="ECO:0007669"/>
    <property type="project" value="TreeGrafter"/>
</dbReference>
<dbReference type="Gene3D" id="2.10.90.10">
    <property type="entry name" value="Cystine-knot cytokines"/>
    <property type="match status" value="1"/>
</dbReference>
<evidence type="ECO:0000313" key="6">
    <source>
        <dbReference type="Proteomes" id="UP000694843"/>
    </source>
</evidence>
<reference evidence="7 8" key="1">
    <citation type="submission" date="2025-04" db="UniProtKB">
        <authorList>
            <consortium name="RefSeq"/>
        </authorList>
    </citation>
    <scope>IDENTIFICATION</scope>
    <source>
        <tissue evidence="7 8">Whole organism</tissue>
    </source>
</reference>
<protein>
    <submittedName>
        <fullName evidence="7 8">Protein spaetzle 5 isoform X1</fullName>
    </submittedName>
</protein>
<dbReference type="PANTHER" id="PTHR23199">
    <property type="entry name" value="NEUROTROPHIN 1-RELATED"/>
    <property type="match status" value="1"/>
</dbReference>
<dbReference type="PANTHER" id="PTHR23199:SF16">
    <property type="entry name" value="PROTEIN SPAETZLE 5"/>
    <property type="match status" value="1"/>
</dbReference>
<feature type="chain" id="PRO_5044664478" evidence="4">
    <location>
        <begin position="21"/>
        <end position="322"/>
    </location>
</feature>
<gene>
    <name evidence="7 8 9" type="primary">LOC108683104</name>
</gene>
<dbReference type="SUPFAM" id="SSF57501">
    <property type="entry name" value="Cystine-knot cytokines"/>
    <property type="match status" value="1"/>
</dbReference>
<keyword evidence="6" id="KW-1185">Reference proteome</keyword>
<dbReference type="Proteomes" id="UP000694843">
    <property type="component" value="Unplaced"/>
</dbReference>
<name>A0A8B7PNU9_HYAAZ</name>
<accession>A0A8B7PNU9</accession>
<dbReference type="OrthoDB" id="7933576at2759"/>
<dbReference type="InterPro" id="IPR029034">
    <property type="entry name" value="Cystine-knot_cytokine"/>
</dbReference>
<dbReference type="RefSeq" id="XP_018027881.1">
    <property type="nucleotide sequence ID" value="XM_018172392.2"/>
</dbReference>
<evidence type="ECO:0000256" key="3">
    <source>
        <dbReference type="ARBA" id="ARBA00023180"/>
    </source>
</evidence>
<dbReference type="InterPro" id="IPR032104">
    <property type="entry name" value="Spaetzle"/>
</dbReference>
<evidence type="ECO:0000259" key="5">
    <source>
        <dbReference type="Pfam" id="PF16077"/>
    </source>
</evidence>
<feature type="domain" description="Spaetzle" evidence="5">
    <location>
        <begin position="225"/>
        <end position="320"/>
    </location>
</feature>